<evidence type="ECO:0000313" key="2">
    <source>
        <dbReference type="Proteomes" id="UP000189055"/>
    </source>
</evidence>
<organism evidence="1 2">
    <name type="scientific">Acetobacter persici</name>
    <dbReference type="NCBI Taxonomy" id="1076596"/>
    <lineage>
        <taxon>Bacteria</taxon>
        <taxon>Pseudomonadati</taxon>
        <taxon>Pseudomonadota</taxon>
        <taxon>Alphaproteobacteria</taxon>
        <taxon>Acetobacterales</taxon>
        <taxon>Acetobacteraceae</taxon>
        <taxon>Acetobacter</taxon>
    </lineage>
</organism>
<accession>A0A1U9LC23</accession>
<dbReference type="AlphaFoldDB" id="A0A1U9LC23"/>
<dbReference type="Proteomes" id="UP000189055">
    <property type="component" value="Chromosome"/>
</dbReference>
<gene>
    <name evidence="1" type="ORF">A0U91_01185</name>
</gene>
<reference evidence="1 2" key="1">
    <citation type="submission" date="2016-03" db="EMBL/GenBank/DDBJ databases">
        <title>Acetic acid bacteria sequencing.</title>
        <authorList>
            <person name="Brandt J."/>
            <person name="Jakob F."/>
            <person name="Vogel R.F."/>
        </authorList>
    </citation>
    <scope>NUCLEOTIDE SEQUENCE [LARGE SCALE GENOMIC DNA]</scope>
    <source>
        <strain evidence="1 2">TMW2.1084</strain>
    </source>
</reference>
<dbReference type="KEGG" id="aper:A0U91_01185"/>
<dbReference type="STRING" id="1076596.A0U91_01185"/>
<evidence type="ECO:0000313" key="1">
    <source>
        <dbReference type="EMBL" id="AQT03870.1"/>
    </source>
</evidence>
<name>A0A1U9LC23_9PROT</name>
<dbReference type="EMBL" id="CP014687">
    <property type="protein sequence ID" value="AQT03870.1"/>
    <property type="molecule type" value="Genomic_DNA"/>
</dbReference>
<proteinExistence type="predicted"/>
<protein>
    <submittedName>
        <fullName evidence="1">Uncharacterized protein</fullName>
    </submittedName>
</protein>
<sequence length="59" mass="7138">MGFTLEAYWCAQNMSKPLREGRRCWVLDCAQFHMDMRLEQLMAFSISDDHVRQEQVWEI</sequence>